<dbReference type="NCBIfam" id="NF002057">
    <property type="entry name" value="PRK00886.1-6"/>
    <property type="match status" value="1"/>
</dbReference>
<evidence type="ECO:0000256" key="5">
    <source>
        <dbReference type="ARBA" id="ARBA00022801"/>
    </source>
</evidence>
<evidence type="ECO:0000256" key="1">
    <source>
        <dbReference type="ARBA" id="ARBA00001946"/>
    </source>
</evidence>
<keyword evidence="10" id="KW-1185">Reference proteome</keyword>
<dbReference type="InterPro" id="IPR005238">
    <property type="entry name" value="ComB-like"/>
</dbReference>
<dbReference type="Gene3D" id="3.90.1560.10">
    <property type="entry name" value="ComB-like"/>
    <property type="match status" value="1"/>
</dbReference>
<comment type="catalytic activity">
    <reaction evidence="7 8">
        <text>(2R)-O-phospho-3-sulfolactate + H2O = (2R)-3-sulfolactate + phosphate</text>
        <dbReference type="Rhea" id="RHEA:23416"/>
        <dbReference type="ChEBI" id="CHEBI:15377"/>
        <dbReference type="ChEBI" id="CHEBI:15597"/>
        <dbReference type="ChEBI" id="CHEBI:43474"/>
        <dbReference type="ChEBI" id="CHEBI:58738"/>
        <dbReference type="EC" id="3.1.3.71"/>
    </reaction>
</comment>
<name>F7YX27_9THEM</name>
<keyword evidence="6 8" id="KW-0460">Magnesium</keyword>
<dbReference type="eggNOG" id="COG2045">
    <property type="taxonomic scope" value="Bacteria"/>
</dbReference>
<evidence type="ECO:0000256" key="4">
    <source>
        <dbReference type="ARBA" id="ARBA00021948"/>
    </source>
</evidence>
<evidence type="ECO:0000256" key="3">
    <source>
        <dbReference type="ARBA" id="ARBA00012953"/>
    </source>
</evidence>
<evidence type="ECO:0000256" key="6">
    <source>
        <dbReference type="ARBA" id="ARBA00022842"/>
    </source>
</evidence>
<evidence type="ECO:0000256" key="2">
    <source>
        <dbReference type="ARBA" id="ARBA00009997"/>
    </source>
</evidence>
<dbReference type="GO" id="GO:0050532">
    <property type="term" value="F:2-phosphosulfolactate phosphatase activity"/>
    <property type="evidence" value="ECO:0007669"/>
    <property type="project" value="UniProtKB-UniRule"/>
</dbReference>
<keyword evidence="5 8" id="KW-0378">Hydrolase</keyword>
<dbReference type="PANTHER" id="PTHR37311">
    <property type="entry name" value="2-PHOSPHOSULFOLACTATE PHOSPHATASE-RELATED"/>
    <property type="match status" value="1"/>
</dbReference>
<evidence type="ECO:0000313" key="9">
    <source>
        <dbReference type="EMBL" id="AEH50668.1"/>
    </source>
</evidence>
<proteinExistence type="inferred from homology"/>
<comment type="similarity">
    <text evidence="2 8">Belongs to the ComB family.</text>
</comment>
<dbReference type="Pfam" id="PF04029">
    <property type="entry name" value="2-ph_phosp"/>
    <property type="match status" value="1"/>
</dbReference>
<sequence precursor="true">MIDVLFTPSRISTQACVVIVDVLRATSTIITALANGALSVKPVVEVSKALKERNKDVLVCGERNSVKPKGFDLGNSPKEYKREIVEGKNIILTTTNGTKAVNRVKSPKILAGAFLNLGSLVEKLRGCEDVLVVCAGQDGFIALEDVLCAGTIVERLKRDDLEDGAKIALQIWKDLSNVDLSSLLLSTSHGRKLAEIGMKDDVIYCSQIDLFDVVPILSKGKFIKYAE</sequence>
<protein>
    <recommendedName>
        <fullName evidence="4 8">Probable 2-phosphosulfolactate phosphatase</fullName>
        <ecNumber evidence="3 8">3.1.3.71</ecNumber>
    </recommendedName>
</protein>
<dbReference type="GO" id="GO:0050545">
    <property type="term" value="F:sulfopyruvate decarboxylase activity"/>
    <property type="evidence" value="ECO:0007669"/>
    <property type="project" value="TreeGrafter"/>
</dbReference>
<dbReference type="EMBL" id="CP002351">
    <property type="protein sequence ID" value="AEH50668.1"/>
    <property type="molecule type" value="Genomic_DNA"/>
</dbReference>
<evidence type="ECO:0000256" key="7">
    <source>
        <dbReference type="ARBA" id="ARBA00033711"/>
    </source>
</evidence>
<evidence type="ECO:0000313" key="10">
    <source>
        <dbReference type="Proteomes" id="UP000006804"/>
    </source>
</evidence>
<dbReference type="HAMAP" id="MF_00490">
    <property type="entry name" value="ComB"/>
    <property type="match status" value="1"/>
</dbReference>
<accession>F7YX27</accession>
<dbReference type="Proteomes" id="UP000006804">
    <property type="component" value="Chromosome"/>
</dbReference>
<reference evidence="9 10" key="1">
    <citation type="submission" date="2010-11" db="EMBL/GenBank/DDBJ databases">
        <title>The complete genome of Thermotoga thermarum DSM 5069.</title>
        <authorList>
            <consortium name="US DOE Joint Genome Institute (JGI-PGF)"/>
            <person name="Lucas S."/>
            <person name="Copeland A."/>
            <person name="Lapidus A."/>
            <person name="Bruce D."/>
            <person name="Goodwin L."/>
            <person name="Pitluck S."/>
            <person name="Kyrpides N."/>
            <person name="Mavromatis K."/>
            <person name="Ivanova N."/>
            <person name="Zeytun A."/>
            <person name="Brettin T."/>
            <person name="Detter J.C."/>
            <person name="Tapia R."/>
            <person name="Han C."/>
            <person name="Land M."/>
            <person name="Hauser L."/>
            <person name="Markowitz V."/>
            <person name="Cheng J.-F."/>
            <person name="Hugenholtz P."/>
            <person name="Woyke T."/>
            <person name="Wu D."/>
            <person name="Spring S."/>
            <person name="Schroeder M."/>
            <person name="Brambilla E."/>
            <person name="Klenk H.-P."/>
            <person name="Eisen J.A."/>
        </authorList>
    </citation>
    <scope>NUCLEOTIDE SEQUENCE [LARGE SCALE GENOMIC DNA]</scope>
    <source>
        <strain evidence="9 10">DSM 5069</strain>
    </source>
</reference>
<dbReference type="SUPFAM" id="SSF142823">
    <property type="entry name" value="ComB-like"/>
    <property type="match status" value="1"/>
</dbReference>
<gene>
    <name evidence="8" type="primary">comB</name>
    <name evidence="9" type="ORF">Theth_0580</name>
</gene>
<organism evidence="9 10">
    <name type="scientific">Pseudothermotoga thermarum DSM 5069</name>
    <dbReference type="NCBI Taxonomy" id="688269"/>
    <lineage>
        <taxon>Bacteria</taxon>
        <taxon>Thermotogati</taxon>
        <taxon>Thermotogota</taxon>
        <taxon>Thermotogae</taxon>
        <taxon>Thermotogales</taxon>
        <taxon>Thermotogaceae</taxon>
        <taxon>Pseudothermotoga</taxon>
    </lineage>
</organism>
<dbReference type="PATRIC" id="fig|688269.3.peg.602"/>
<dbReference type="GO" id="GO:0000287">
    <property type="term" value="F:magnesium ion binding"/>
    <property type="evidence" value="ECO:0007669"/>
    <property type="project" value="UniProtKB-UniRule"/>
</dbReference>
<dbReference type="STRING" id="688269.Theth_0580"/>
<dbReference type="PANTHER" id="PTHR37311:SF1">
    <property type="entry name" value="2-PHOSPHOSULFOLACTATE PHOSPHATASE-RELATED"/>
    <property type="match status" value="1"/>
</dbReference>
<dbReference type="InterPro" id="IPR036702">
    <property type="entry name" value="ComB-like_sf"/>
</dbReference>
<evidence type="ECO:0000256" key="8">
    <source>
        <dbReference type="HAMAP-Rule" id="MF_00490"/>
    </source>
</evidence>
<dbReference type="HOGENOM" id="CLU_070028_0_0_0"/>
<dbReference type="EC" id="3.1.3.71" evidence="3 8"/>
<dbReference type="KEGG" id="tta:Theth_0580"/>
<dbReference type="FunFam" id="3.90.1560.10:FF:000001">
    <property type="entry name" value="Probable 2-phosphosulfolactate phosphatase"/>
    <property type="match status" value="1"/>
</dbReference>
<dbReference type="OrthoDB" id="4913at2"/>
<dbReference type="AlphaFoldDB" id="F7YX27"/>
<comment type="cofactor">
    <cofactor evidence="1 8">
        <name>Mg(2+)</name>
        <dbReference type="ChEBI" id="CHEBI:18420"/>
    </cofactor>
</comment>
<dbReference type="RefSeq" id="WP_013931891.1">
    <property type="nucleotide sequence ID" value="NC_015707.1"/>
</dbReference>